<evidence type="ECO:0000313" key="1">
    <source>
        <dbReference type="EMBL" id="KAH3779788.1"/>
    </source>
</evidence>
<dbReference type="Proteomes" id="UP000828390">
    <property type="component" value="Unassembled WGS sequence"/>
</dbReference>
<evidence type="ECO:0000313" key="2">
    <source>
        <dbReference type="Proteomes" id="UP000828390"/>
    </source>
</evidence>
<accession>A0A9D4EI68</accession>
<gene>
    <name evidence="1" type="ORF">DPMN_157594</name>
</gene>
<sequence>MRHFRKHGRRRPYLVKKAMRKANVVPAVIPGGCTSKLQPLDVSVNKPFKVILTLRII</sequence>
<dbReference type="EMBL" id="JAIWYP010000008">
    <property type="protein sequence ID" value="KAH3779788.1"/>
    <property type="molecule type" value="Genomic_DNA"/>
</dbReference>
<organism evidence="1 2">
    <name type="scientific">Dreissena polymorpha</name>
    <name type="common">Zebra mussel</name>
    <name type="synonym">Mytilus polymorpha</name>
    <dbReference type="NCBI Taxonomy" id="45954"/>
    <lineage>
        <taxon>Eukaryota</taxon>
        <taxon>Metazoa</taxon>
        <taxon>Spiralia</taxon>
        <taxon>Lophotrochozoa</taxon>
        <taxon>Mollusca</taxon>
        <taxon>Bivalvia</taxon>
        <taxon>Autobranchia</taxon>
        <taxon>Heteroconchia</taxon>
        <taxon>Euheterodonta</taxon>
        <taxon>Imparidentia</taxon>
        <taxon>Neoheterodontei</taxon>
        <taxon>Myida</taxon>
        <taxon>Dreissenoidea</taxon>
        <taxon>Dreissenidae</taxon>
        <taxon>Dreissena</taxon>
    </lineage>
</organism>
<proteinExistence type="predicted"/>
<name>A0A9D4EI68_DREPO</name>
<keyword evidence="2" id="KW-1185">Reference proteome</keyword>
<reference evidence="1" key="1">
    <citation type="journal article" date="2019" name="bioRxiv">
        <title>The Genome of the Zebra Mussel, Dreissena polymorpha: A Resource for Invasive Species Research.</title>
        <authorList>
            <person name="McCartney M.A."/>
            <person name="Auch B."/>
            <person name="Kono T."/>
            <person name="Mallez S."/>
            <person name="Zhang Y."/>
            <person name="Obille A."/>
            <person name="Becker A."/>
            <person name="Abrahante J.E."/>
            <person name="Garbe J."/>
            <person name="Badalamenti J.P."/>
            <person name="Herman A."/>
            <person name="Mangelson H."/>
            <person name="Liachko I."/>
            <person name="Sullivan S."/>
            <person name="Sone E.D."/>
            <person name="Koren S."/>
            <person name="Silverstein K.A.T."/>
            <person name="Beckman K.B."/>
            <person name="Gohl D.M."/>
        </authorList>
    </citation>
    <scope>NUCLEOTIDE SEQUENCE</scope>
    <source>
        <strain evidence="1">Duluth1</strain>
        <tissue evidence="1">Whole animal</tissue>
    </source>
</reference>
<comment type="caution">
    <text evidence="1">The sequence shown here is derived from an EMBL/GenBank/DDBJ whole genome shotgun (WGS) entry which is preliminary data.</text>
</comment>
<reference evidence="1" key="2">
    <citation type="submission" date="2020-11" db="EMBL/GenBank/DDBJ databases">
        <authorList>
            <person name="McCartney M.A."/>
            <person name="Auch B."/>
            <person name="Kono T."/>
            <person name="Mallez S."/>
            <person name="Becker A."/>
            <person name="Gohl D.M."/>
            <person name="Silverstein K.A.T."/>
            <person name="Koren S."/>
            <person name="Bechman K.B."/>
            <person name="Herman A."/>
            <person name="Abrahante J.E."/>
            <person name="Garbe J."/>
        </authorList>
    </citation>
    <scope>NUCLEOTIDE SEQUENCE</scope>
    <source>
        <strain evidence="1">Duluth1</strain>
        <tissue evidence="1">Whole animal</tissue>
    </source>
</reference>
<dbReference type="AlphaFoldDB" id="A0A9D4EI68"/>
<protein>
    <submittedName>
        <fullName evidence="1">Uncharacterized protein</fullName>
    </submittedName>
</protein>